<dbReference type="SUPFAM" id="SSF51261">
    <property type="entry name" value="Duplicated hybrid motif"/>
    <property type="match status" value="1"/>
</dbReference>
<dbReference type="EMBL" id="QJKF01000005">
    <property type="protein sequence ID" value="PXX64018.1"/>
    <property type="molecule type" value="Genomic_DNA"/>
</dbReference>
<dbReference type="InterPro" id="IPR011055">
    <property type="entry name" value="Dup_hybrid_motif"/>
</dbReference>
<sequence length="168" mass="18126">MFVTILVGLALVLVVYENPVAATAPTGQFDWPLQPRPSVLRRFDKPAQDWLPGHRGVDLSGAPGQPVLAAGDGIVVFAGTVADKPVISIDHPGGLRTTYEPVHAEVAVGRRVERGSRIGTLESGHEGCGTCLHWGLRSEGGGRRRREYLDPLGLLRRSPLRLKPVTRS</sequence>
<comment type="caution">
    <text evidence="3">The sequence shown here is derived from an EMBL/GenBank/DDBJ whole genome shotgun (WGS) entry which is preliminary data.</text>
</comment>
<evidence type="ECO:0000313" key="3">
    <source>
        <dbReference type="EMBL" id="PXX64018.1"/>
    </source>
</evidence>
<dbReference type="GO" id="GO:0004222">
    <property type="term" value="F:metalloendopeptidase activity"/>
    <property type="evidence" value="ECO:0007669"/>
    <property type="project" value="TreeGrafter"/>
</dbReference>
<gene>
    <name evidence="3" type="ORF">DFR70_105200</name>
</gene>
<dbReference type="Proteomes" id="UP000247569">
    <property type="component" value="Unassembled WGS sequence"/>
</dbReference>
<dbReference type="Pfam" id="PF01551">
    <property type="entry name" value="Peptidase_M23"/>
    <property type="match status" value="1"/>
</dbReference>
<dbReference type="PANTHER" id="PTHR21666">
    <property type="entry name" value="PEPTIDASE-RELATED"/>
    <property type="match status" value="1"/>
</dbReference>
<evidence type="ECO:0000259" key="2">
    <source>
        <dbReference type="Pfam" id="PF01551"/>
    </source>
</evidence>
<proteinExistence type="predicted"/>
<dbReference type="InterPro" id="IPR050570">
    <property type="entry name" value="Cell_wall_metabolism_enzyme"/>
</dbReference>
<evidence type="ECO:0000313" key="4">
    <source>
        <dbReference type="Proteomes" id="UP000247569"/>
    </source>
</evidence>
<keyword evidence="4" id="KW-1185">Reference proteome</keyword>
<keyword evidence="1" id="KW-0732">Signal</keyword>
<dbReference type="Gene3D" id="2.70.70.10">
    <property type="entry name" value="Glucose Permease (Domain IIA)"/>
    <property type="match status" value="1"/>
</dbReference>
<dbReference type="AlphaFoldDB" id="A0A318K165"/>
<feature type="domain" description="M23ase beta-sheet core" evidence="2">
    <location>
        <begin position="53"/>
        <end position="140"/>
    </location>
</feature>
<accession>A0A318K165</accession>
<organism evidence="3 4">
    <name type="scientific">Nocardia tenerifensis</name>
    <dbReference type="NCBI Taxonomy" id="228006"/>
    <lineage>
        <taxon>Bacteria</taxon>
        <taxon>Bacillati</taxon>
        <taxon>Actinomycetota</taxon>
        <taxon>Actinomycetes</taxon>
        <taxon>Mycobacteriales</taxon>
        <taxon>Nocardiaceae</taxon>
        <taxon>Nocardia</taxon>
    </lineage>
</organism>
<dbReference type="CDD" id="cd12797">
    <property type="entry name" value="M23_peptidase"/>
    <property type="match status" value="1"/>
</dbReference>
<protein>
    <submittedName>
        <fullName evidence="3">Peptidase M23-like protein</fullName>
    </submittedName>
</protein>
<reference evidence="3 4" key="1">
    <citation type="submission" date="2018-05" db="EMBL/GenBank/DDBJ databases">
        <title>Genomic Encyclopedia of Type Strains, Phase IV (KMG-IV): sequencing the most valuable type-strain genomes for metagenomic binning, comparative biology and taxonomic classification.</title>
        <authorList>
            <person name="Goeker M."/>
        </authorList>
    </citation>
    <scope>NUCLEOTIDE SEQUENCE [LARGE SCALE GENOMIC DNA]</scope>
    <source>
        <strain evidence="3 4">DSM 44704</strain>
    </source>
</reference>
<name>A0A318K165_9NOCA</name>
<evidence type="ECO:0000256" key="1">
    <source>
        <dbReference type="ARBA" id="ARBA00022729"/>
    </source>
</evidence>
<dbReference type="InterPro" id="IPR016047">
    <property type="entry name" value="M23ase_b-sheet_dom"/>
</dbReference>
<dbReference type="PANTHER" id="PTHR21666:SF289">
    <property type="entry name" value="L-ALA--D-GLU ENDOPEPTIDASE"/>
    <property type="match status" value="1"/>
</dbReference>